<dbReference type="STRING" id="447595.SAMN05660826_02247"/>
<dbReference type="AlphaFoldDB" id="A0A1M7MCL3"/>
<reference evidence="2" key="1">
    <citation type="submission" date="2016-11" db="EMBL/GenBank/DDBJ databases">
        <authorList>
            <person name="Varghese N."/>
            <person name="Submissions S."/>
        </authorList>
    </citation>
    <scope>NUCLEOTIDE SEQUENCE [LARGE SCALE GENOMIC DNA]</scope>
    <source>
        <strain evidence="2">DSM 18802</strain>
    </source>
</reference>
<evidence type="ECO:0000313" key="2">
    <source>
        <dbReference type="Proteomes" id="UP000184375"/>
    </source>
</evidence>
<dbReference type="SUPFAM" id="SSF52968">
    <property type="entry name" value="B12-dependent dehydatase associated subunit"/>
    <property type="match status" value="1"/>
</dbReference>
<proteinExistence type="predicted"/>
<evidence type="ECO:0000313" key="1">
    <source>
        <dbReference type="EMBL" id="SHM88491.1"/>
    </source>
</evidence>
<organism evidence="1 2">
    <name type="scientific">Caldanaerovirga acetigignens</name>
    <dbReference type="NCBI Taxonomy" id="447595"/>
    <lineage>
        <taxon>Bacteria</taxon>
        <taxon>Bacillati</taxon>
        <taxon>Bacillota</taxon>
        <taxon>Clostridia</taxon>
        <taxon>Thermosediminibacterales</taxon>
        <taxon>Thermosediminibacteraceae</taxon>
        <taxon>Caldanaerovirga</taxon>
    </lineage>
</organism>
<keyword evidence="2" id="KW-1185">Reference proteome</keyword>
<protein>
    <submittedName>
        <fullName evidence="1">Dehydratase medium subunit</fullName>
    </submittedName>
</protein>
<gene>
    <name evidence="1" type="ORF">SAMN05660826_02247</name>
</gene>
<dbReference type="RefSeq" id="WP_073258481.1">
    <property type="nucleotide sequence ID" value="NZ_FRCR01000020.1"/>
</dbReference>
<dbReference type="InterPro" id="IPR003208">
    <property type="entry name" value="Dehydtase/Dehydtase_re"/>
</dbReference>
<dbReference type="Gene3D" id="3.40.50.10150">
    <property type="entry name" value="B12-dependent dehydatase associated subunit"/>
    <property type="match status" value="1"/>
</dbReference>
<sequence length="118" mass="13505">MRVFEEIKPAVKIYCEDNDVVKPFLKKVREGLEEEGVPYEIDIKYGEEPEYMAASAARESRINIGIFIGKDGICILQHSKMPYSMPIMKIYPNLGVVDEYRMLGTNAARLAKNMPLKF</sequence>
<dbReference type="Pfam" id="PF02288">
    <property type="entry name" value="Dehydratase_MU"/>
    <property type="match status" value="1"/>
</dbReference>
<dbReference type="OrthoDB" id="308037at2"/>
<dbReference type="Proteomes" id="UP000184375">
    <property type="component" value="Unassembled WGS sequence"/>
</dbReference>
<dbReference type="EMBL" id="FRCR01000020">
    <property type="protein sequence ID" value="SHM88491.1"/>
    <property type="molecule type" value="Genomic_DNA"/>
</dbReference>
<accession>A0A1M7MCL3</accession>
<name>A0A1M7MCL3_9FIRM</name>
<dbReference type="InterPro" id="IPR010254">
    <property type="entry name" value="B12-dep_deHydtase_bsu"/>
</dbReference>